<proteinExistence type="predicted"/>
<organism evidence="2 3">
    <name type="scientific">Pikeienuella piscinae</name>
    <dbReference type="NCBI Taxonomy" id="2748098"/>
    <lineage>
        <taxon>Bacteria</taxon>
        <taxon>Pseudomonadati</taxon>
        <taxon>Pseudomonadota</taxon>
        <taxon>Alphaproteobacteria</taxon>
        <taxon>Rhodobacterales</taxon>
        <taxon>Paracoccaceae</taxon>
        <taxon>Pikeienuella</taxon>
    </lineage>
</organism>
<accession>A0A7L5BY34</accession>
<reference evidence="2 3" key="1">
    <citation type="submission" date="2020-02" db="EMBL/GenBank/DDBJ databases">
        <title>complete genome sequence of Rhodobacteraceae bacterium.</title>
        <authorList>
            <person name="Park J."/>
            <person name="Kim Y.-S."/>
            <person name="Kim K.-H."/>
        </authorList>
    </citation>
    <scope>NUCLEOTIDE SEQUENCE [LARGE SCALE GENOMIC DNA]</scope>
    <source>
        <strain evidence="2 3">RR4-56</strain>
    </source>
</reference>
<dbReference type="EMBL" id="CP049056">
    <property type="protein sequence ID" value="QIE55146.1"/>
    <property type="molecule type" value="Genomic_DNA"/>
</dbReference>
<dbReference type="Proteomes" id="UP000503336">
    <property type="component" value="Chromosome"/>
</dbReference>
<feature type="compositionally biased region" description="Basic residues" evidence="1">
    <location>
        <begin position="169"/>
        <end position="179"/>
    </location>
</feature>
<name>A0A7L5BY34_9RHOB</name>
<sequence>MSSIIGWNQIEPVARDQSFREGLESTIYDPAWTLARQWQIGEFQGEDAGSAVLARIAMRARPVTHYRPGPPGSAAAPVALDEARPLEALVETETAADFGATGWLDRSEAGVHFLRLLDVHPALPEERAGWIASHGFPSLPADAVLSATHGASLRRHRPRHPSVPARPAPLRRARRPARRTARDHGENP</sequence>
<gene>
    <name evidence="2" type="ORF">G5B40_06590</name>
</gene>
<evidence type="ECO:0000313" key="3">
    <source>
        <dbReference type="Proteomes" id="UP000503336"/>
    </source>
</evidence>
<dbReference type="KEGG" id="hdh:G5B40_06590"/>
<keyword evidence="3" id="KW-1185">Reference proteome</keyword>
<evidence type="ECO:0000313" key="2">
    <source>
        <dbReference type="EMBL" id="QIE55146.1"/>
    </source>
</evidence>
<dbReference type="AlphaFoldDB" id="A0A7L5BY34"/>
<dbReference type="RefSeq" id="WP_165096567.1">
    <property type="nucleotide sequence ID" value="NZ_CP049056.1"/>
</dbReference>
<protein>
    <submittedName>
        <fullName evidence="2">Uncharacterized protein</fullName>
    </submittedName>
</protein>
<evidence type="ECO:0000256" key="1">
    <source>
        <dbReference type="SAM" id="MobiDB-lite"/>
    </source>
</evidence>
<feature type="region of interest" description="Disordered" evidence="1">
    <location>
        <begin position="150"/>
        <end position="188"/>
    </location>
</feature>